<sequence>MDVGRPKHSEWSRLGFEVKTEYNESGKKVNVVYCLQCENCLKNTAARRLKSHRNVCKLDINKLKNCVSECVDNDDIQSDHVNLNEESEKHHGVKRKASTRLSDIDMNVINNSTENAKEDKIEKNSSKPIRRIDKNKMANFFDQINDQEPW</sequence>
<dbReference type="RefSeq" id="XP_031784984.1">
    <property type="nucleotide sequence ID" value="XM_031929124.1"/>
</dbReference>
<reference evidence="1" key="1">
    <citation type="submission" date="2021-01" db="UniProtKB">
        <authorList>
            <consortium name="EnsemblMetazoa"/>
        </authorList>
    </citation>
    <scope>IDENTIFICATION</scope>
</reference>
<protein>
    <submittedName>
        <fullName evidence="1">Uncharacterized protein</fullName>
    </submittedName>
</protein>
<keyword evidence="2" id="KW-1185">Reference proteome</keyword>
<dbReference type="AlphaFoldDB" id="A0A7M7T9L9"/>
<accession>A0A7M7T9L9</accession>
<evidence type="ECO:0000313" key="1">
    <source>
        <dbReference type="EnsemblMetazoa" id="XP_031784984"/>
    </source>
</evidence>
<organism evidence="1 2">
    <name type="scientific">Nasonia vitripennis</name>
    <name type="common">Parasitic wasp</name>
    <dbReference type="NCBI Taxonomy" id="7425"/>
    <lineage>
        <taxon>Eukaryota</taxon>
        <taxon>Metazoa</taxon>
        <taxon>Ecdysozoa</taxon>
        <taxon>Arthropoda</taxon>
        <taxon>Hexapoda</taxon>
        <taxon>Insecta</taxon>
        <taxon>Pterygota</taxon>
        <taxon>Neoptera</taxon>
        <taxon>Endopterygota</taxon>
        <taxon>Hymenoptera</taxon>
        <taxon>Apocrita</taxon>
        <taxon>Proctotrupomorpha</taxon>
        <taxon>Chalcidoidea</taxon>
        <taxon>Pteromalidae</taxon>
        <taxon>Pteromalinae</taxon>
        <taxon>Nasonia</taxon>
    </lineage>
</organism>
<dbReference type="KEGG" id="nvi:116417199"/>
<dbReference type="Proteomes" id="UP000002358">
    <property type="component" value="Chromosome 4"/>
</dbReference>
<name>A0A7M7T9L9_NASVI</name>
<proteinExistence type="predicted"/>
<dbReference type="GeneID" id="116417199"/>
<dbReference type="EnsemblMetazoa" id="XM_031929124">
    <property type="protein sequence ID" value="XP_031784984"/>
    <property type="gene ID" value="LOC116417199"/>
</dbReference>
<dbReference type="InParanoid" id="A0A7M7T9L9"/>
<evidence type="ECO:0000313" key="2">
    <source>
        <dbReference type="Proteomes" id="UP000002358"/>
    </source>
</evidence>